<dbReference type="EMBL" id="JAUTXU010000106">
    <property type="protein sequence ID" value="KAK3707857.1"/>
    <property type="molecule type" value="Genomic_DNA"/>
</dbReference>
<sequence length="729" mass="78911">MSPFLESILLLPSAVLALTLSHALAEGVHVRDTDSTTVAAPISISASQQWDGIDGSWSSFTLRIGTPPQDIRTLVSWNGYQTWGVLPDGCLAADDYNACAQSRGGLYNQTASNTFEEKGIFDFSILQDLGYYGNGQYGFDVVELGDNGPSLENTTVAGFALQYFWMGVLGLNPKPTNFSSASDGAPSYITQLKEREYIPSISFGYTAGAQYREDDTDDAFASLTLGGYDATKVVENDLTWTFAPDNYRDTVVAIQSIFTPSQIDSNPVPTELLPETIFAYLDATVPHIWLPIESCYVFEYEFGLTYDNDTELYLVNNTLHQQLLNRNASITFQLAVSEEDEENLLIELPYAAFDLTAKAPFQGVTDDTYYFPLRRAVNESQITLGRTFFQEAYITVDYESQKFNVSQRDWSQTSDTHLVALPPYSAKSTYPGVGDPEQSSGSDGLSAGVIAGIVVGVVAVIAVLAGLLLWYLLRRRRAAKRAAAENEKLVGGTDAGSTDNANAEPTAAATTVQQDNVIPKAELPGSAPVVEQEMDSTALLSAGAVSSQYSDSNGNRTPRTPNALSGSTFGFGRWNSVSQNSPSTNSPVEHGSGTHSSTGSTSHGTGTFMSAISPLAASEADSKERHIYEMAGDMPTVKEKDGKLLSEKEALAHREKVYNGVGTVPESPTAGTHAGPSREPPQRVNPEDVVTSDTVIDEPAKEERDFGRHRAFSFEDSRPDAKSSEELYE</sequence>
<organism evidence="1 2">
    <name type="scientific">Vermiconidia calcicola</name>
    <dbReference type="NCBI Taxonomy" id="1690605"/>
    <lineage>
        <taxon>Eukaryota</taxon>
        <taxon>Fungi</taxon>
        <taxon>Dikarya</taxon>
        <taxon>Ascomycota</taxon>
        <taxon>Pezizomycotina</taxon>
        <taxon>Dothideomycetes</taxon>
        <taxon>Dothideomycetidae</taxon>
        <taxon>Mycosphaerellales</taxon>
        <taxon>Extremaceae</taxon>
        <taxon>Vermiconidia</taxon>
    </lineage>
</organism>
<reference evidence="1" key="1">
    <citation type="submission" date="2023-07" db="EMBL/GenBank/DDBJ databases">
        <title>Black Yeasts Isolated from many extreme environments.</title>
        <authorList>
            <person name="Coleine C."/>
            <person name="Stajich J.E."/>
            <person name="Selbmann L."/>
        </authorList>
    </citation>
    <scope>NUCLEOTIDE SEQUENCE</scope>
    <source>
        <strain evidence="1">CCFEE 5714</strain>
    </source>
</reference>
<comment type="caution">
    <text evidence="1">The sequence shown here is derived from an EMBL/GenBank/DDBJ whole genome shotgun (WGS) entry which is preliminary data.</text>
</comment>
<dbReference type="Proteomes" id="UP001281147">
    <property type="component" value="Unassembled WGS sequence"/>
</dbReference>
<evidence type="ECO:0000313" key="1">
    <source>
        <dbReference type="EMBL" id="KAK3707857.1"/>
    </source>
</evidence>
<protein>
    <submittedName>
        <fullName evidence="1">Uncharacterized protein</fullName>
    </submittedName>
</protein>
<name>A0ACC3N167_9PEZI</name>
<gene>
    <name evidence="1" type="ORF">LTR37_011859</name>
</gene>
<proteinExistence type="predicted"/>
<accession>A0ACC3N167</accession>
<keyword evidence="2" id="KW-1185">Reference proteome</keyword>
<evidence type="ECO:0000313" key="2">
    <source>
        <dbReference type="Proteomes" id="UP001281147"/>
    </source>
</evidence>